<dbReference type="Proteomes" id="UP000712600">
    <property type="component" value="Unassembled WGS sequence"/>
</dbReference>
<dbReference type="EMBL" id="QGKX02001290">
    <property type="protein sequence ID" value="KAF3535014.1"/>
    <property type="molecule type" value="Genomic_DNA"/>
</dbReference>
<name>A0A8S9Q9J5_BRACR</name>
<gene>
    <name evidence="1" type="ORF">F2Q69_00019870</name>
</gene>
<protein>
    <submittedName>
        <fullName evidence="1">Uncharacterized protein</fullName>
    </submittedName>
</protein>
<dbReference type="AlphaFoldDB" id="A0A8S9Q9J5"/>
<organism evidence="1 2">
    <name type="scientific">Brassica cretica</name>
    <name type="common">Mustard</name>
    <dbReference type="NCBI Taxonomy" id="69181"/>
    <lineage>
        <taxon>Eukaryota</taxon>
        <taxon>Viridiplantae</taxon>
        <taxon>Streptophyta</taxon>
        <taxon>Embryophyta</taxon>
        <taxon>Tracheophyta</taxon>
        <taxon>Spermatophyta</taxon>
        <taxon>Magnoliopsida</taxon>
        <taxon>eudicotyledons</taxon>
        <taxon>Gunneridae</taxon>
        <taxon>Pentapetalae</taxon>
        <taxon>rosids</taxon>
        <taxon>malvids</taxon>
        <taxon>Brassicales</taxon>
        <taxon>Brassicaceae</taxon>
        <taxon>Brassiceae</taxon>
        <taxon>Brassica</taxon>
    </lineage>
</organism>
<evidence type="ECO:0000313" key="2">
    <source>
        <dbReference type="Proteomes" id="UP000712600"/>
    </source>
</evidence>
<proteinExistence type="predicted"/>
<sequence>MTRLAAWDTVKENRHTSEMDKGLAGSSKIRITRHQSGLNLSTVWQVKQRRLVTQEKTRFCSLLTGVITLCCQWDIKSNLDCGLMLLVLSWTVYL</sequence>
<comment type="caution">
    <text evidence="1">The sequence shown here is derived from an EMBL/GenBank/DDBJ whole genome shotgun (WGS) entry which is preliminary data.</text>
</comment>
<reference evidence="1" key="1">
    <citation type="submission" date="2019-12" db="EMBL/GenBank/DDBJ databases">
        <title>Genome sequencing and annotation of Brassica cretica.</title>
        <authorList>
            <person name="Studholme D.J."/>
            <person name="Sarris P."/>
        </authorList>
    </citation>
    <scope>NUCLEOTIDE SEQUENCE</scope>
    <source>
        <strain evidence="1">PFS-109/04</strain>
        <tissue evidence="1">Leaf</tissue>
    </source>
</reference>
<evidence type="ECO:0000313" key="1">
    <source>
        <dbReference type="EMBL" id="KAF3535014.1"/>
    </source>
</evidence>
<accession>A0A8S9Q9J5</accession>